<dbReference type="EMBL" id="LAZR01017506">
    <property type="protein sequence ID" value="KKM00136.1"/>
    <property type="molecule type" value="Genomic_DNA"/>
</dbReference>
<proteinExistence type="predicted"/>
<accession>A0A0F9J2F0</accession>
<comment type="caution">
    <text evidence="1">The sequence shown here is derived from an EMBL/GenBank/DDBJ whole genome shotgun (WGS) entry which is preliminary data.</text>
</comment>
<sequence>MKTRIRRFFTLLVVTIPLSFAVGTPTSCGPNASGVCCKTCTTGKACGDSCISRDKTCRVGAGCACNG</sequence>
<evidence type="ECO:0000313" key="1">
    <source>
        <dbReference type="EMBL" id="KKM00136.1"/>
    </source>
</evidence>
<reference evidence="1" key="1">
    <citation type="journal article" date="2015" name="Nature">
        <title>Complex archaea that bridge the gap between prokaryotes and eukaryotes.</title>
        <authorList>
            <person name="Spang A."/>
            <person name="Saw J.H."/>
            <person name="Jorgensen S.L."/>
            <person name="Zaremba-Niedzwiedzka K."/>
            <person name="Martijn J."/>
            <person name="Lind A.E."/>
            <person name="van Eijk R."/>
            <person name="Schleper C."/>
            <person name="Guy L."/>
            <person name="Ettema T.J."/>
        </authorList>
    </citation>
    <scope>NUCLEOTIDE SEQUENCE</scope>
</reference>
<name>A0A0F9J2F0_9ZZZZ</name>
<dbReference type="AlphaFoldDB" id="A0A0F9J2F0"/>
<organism evidence="1">
    <name type="scientific">marine sediment metagenome</name>
    <dbReference type="NCBI Taxonomy" id="412755"/>
    <lineage>
        <taxon>unclassified sequences</taxon>
        <taxon>metagenomes</taxon>
        <taxon>ecological metagenomes</taxon>
    </lineage>
</organism>
<gene>
    <name evidence="1" type="ORF">LCGC14_1807470</name>
</gene>
<protein>
    <submittedName>
        <fullName evidence="1">Uncharacterized protein</fullName>
    </submittedName>
</protein>